<dbReference type="PRINTS" id="PR00105">
    <property type="entry name" value="C5METTRFRASE"/>
</dbReference>
<evidence type="ECO:0000256" key="9">
    <source>
        <dbReference type="PROSITE-ProRule" id="PRU01016"/>
    </source>
</evidence>
<sequence>MRSTNGCQIRRSPRFTPVNGDFDNVCSVPVNGKFGSRKRKISSSDIDKKKSLENSEGLSFKDIAEIAKSLEMEIVAECGDKKDNGEGRIQVQGKKEVESDALSPSIKNSKQTRRSTRFTKGMENEREEDIGTCKEQEKPVGSRNQSGIVENGHGETLNMIENCGPALYGGKKVRGTEKLVQISENGSCCEGVKKFEGDGLDLSKEKLLNLPSGCIKLTVNGSRGKTSRKVRSSKLNTGDIHSGSLDVSENGSSNGLTMKTVLVEQESVEFSLQGKTSDCGDADMGTTEEIHANSTVVYLSVSDEKLAKKIKISAKYSSIKISNGDNLGQAASGSTLSSEENGPTSLDQNSPTQSTKGKGERVTRTAVRDKHEHSICFFIGEPIPCEEAQERWRWRYDLKERKSKSRGQQLEDDEDKIISNVECHYSQAKVDNQTFSLEDFAYIKLKCSADVVPTESTDSHLEYKNFSKELPVLDLYSGCGGMSTGLSLGAKISGVDVVTKWSVDMNMAACESLKLNHPQTQVRNDAAGDFLLLLKEWYKLCKRYVFSNDKTTDTSRSVNSTRETSESSSSSDDDSESEEYEVEKLVDICYGDPDKTGNNGLKFKVHWKGYRSDEDTWEPAEELSNCEDAMREFVTNGFKSKILPLPGGVGVICGGPPCQGVSGYNRYRNVDSPLNDERNQQIIVFMDIVEYLKPAFVLMENVVDILRFDKGSLGRYALSRLVHMRYQARLGIMTAGCYGLSQFRSRVFMWGADPNRNLPPFPLPTHNVIVRYGFPQEFERNVVAYVEGQPRKLEKALVLKDAISDLPHVSNDENRENMPYDNLPETDFQRYIRSTKHDMTGSVIDNCTKRTMLLHDHRAYHLYDSDYIRVCQIPKRKGANFRDLPGLIVNNDNTVSRDPSMEPVLLPSGRPLVPEYVFTFQQGKSKRPFGRLWWDETVPTVLTVPSCHSQVLLHPEQDRLLTIRECARLQGFPDYFQFSGTVKERYCQIGNAVAVSVSRALGYSLGLAFRDLARDEHLIKLPQNFSHSSYLELQETIPH</sequence>
<dbReference type="PROSITE" id="PS50013">
    <property type="entry name" value="CHROMO_2"/>
    <property type="match status" value="1"/>
</dbReference>
<dbReference type="CDD" id="cd18635">
    <property type="entry name" value="CD_CMT3_like"/>
    <property type="match status" value="1"/>
</dbReference>
<dbReference type="InterPro" id="IPR023780">
    <property type="entry name" value="Chromo_domain"/>
</dbReference>
<evidence type="ECO:0000313" key="13">
    <source>
        <dbReference type="EMBL" id="KFK28574.1"/>
    </source>
</evidence>
<dbReference type="GO" id="GO:0003886">
    <property type="term" value="F:DNA (cytosine-5-)-methyltransferase activity"/>
    <property type="evidence" value="ECO:0007669"/>
    <property type="project" value="UniProtKB-EC"/>
</dbReference>
<keyword evidence="4 9" id="KW-0808">Transferase</keyword>
<dbReference type="Pfam" id="PF00385">
    <property type="entry name" value="Chromo"/>
    <property type="match status" value="1"/>
</dbReference>
<dbReference type="eggNOG" id="ENOG502QW29">
    <property type="taxonomic scope" value="Eukaryota"/>
</dbReference>
<dbReference type="Proteomes" id="UP000029120">
    <property type="component" value="Chromosome 7"/>
</dbReference>
<evidence type="ECO:0000313" key="14">
    <source>
        <dbReference type="Proteomes" id="UP000029120"/>
    </source>
</evidence>
<dbReference type="EC" id="2.1.1.37" evidence="2"/>
<organism evidence="13 14">
    <name type="scientific">Arabis alpina</name>
    <name type="common">Alpine rock-cress</name>
    <dbReference type="NCBI Taxonomy" id="50452"/>
    <lineage>
        <taxon>Eukaryota</taxon>
        <taxon>Viridiplantae</taxon>
        <taxon>Streptophyta</taxon>
        <taxon>Embryophyta</taxon>
        <taxon>Tracheophyta</taxon>
        <taxon>Spermatophyta</taxon>
        <taxon>Magnoliopsida</taxon>
        <taxon>eudicotyledons</taxon>
        <taxon>Gunneridae</taxon>
        <taxon>Pentapetalae</taxon>
        <taxon>rosids</taxon>
        <taxon>malvids</taxon>
        <taxon>Brassicales</taxon>
        <taxon>Brassicaceae</taxon>
        <taxon>Arabideae</taxon>
        <taxon>Arabis</taxon>
    </lineage>
</organism>
<dbReference type="GO" id="GO:0032259">
    <property type="term" value="P:methylation"/>
    <property type="evidence" value="ECO:0007669"/>
    <property type="project" value="UniProtKB-KW"/>
</dbReference>
<comment type="subcellular location">
    <subcellularLocation>
        <location evidence="1">Nucleus</location>
    </subcellularLocation>
</comment>
<dbReference type="AlphaFoldDB" id="A0A087GFC2"/>
<evidence type="ECO:0000259" key="12">
    <source>
        <dbReference type="PROSITE" id="PS50013"/>
    </source>
</evidence>
<dbReference type="NCBIfam" id="TIGR00675">
    <property type="entry name" value="dcm"/>
    <property type="match status" value="1"/>
</dbReference>
<dbReference type="Gene3D" id="3.40.50.150">
    <property type="entry name" value="Vaccinia Virus protein VP39"/>
    <property type="match status" value="2"/>
</dbReference>
<dbReference type="PROSITE" id="PS51679">
    <property type="entry name" value="SAM_MT_C5"/>
    <property type="match status" value="1"/>
</dbReference>
<proteinExistence type="inferred from homology"/>
<feature type="compositionally biased region" description="Polar residues" evidence="11">
    <location>
        <begin position="328"/>
        <end position="356"/>
    </location>
</feature>
<dbReference type="InterPro" id="IPR043151">
    <property type="entry name" value="BAH_sf"/>
</dbReference>
<dbReference type="OrthoDB" id="5376140at2759"/>
<dbReference type="Pfam" id="PF00145">
    <property type="entry name" value="DNA_methylase"/>
    <property type="match status" value="1"/>
</dbReference>
<dbReference type="GO" id="GO:0005634">
    <property type="term" value="C:nucleus"/>
    <property type="evidence" value="ECO:0007669"/>
    <property type="project" value="UniProtKB-SubCell"/>
</dbReference>
<evidence type="ECO:0000256" key="6">
    <source>
        <dbReference type="ARBA" id="ARBA00023125"/>
    </source>
</evidence>
<keyword evidence="5 9" id="KW-0949">S-adenosyl-L-methionine</keyword>
<protein>
    <recommendedName>
        <fullName evidence="2">DNA (cytosine-5-)-methyltransferase</fullName>
        <ecNumber evidence="2">2.1.1.37</ecNumber>
    </recommendedName>
</protein>
<dbReference type="FunFam" id="3.90.120.10:FF:000003">
    <property type="entry name" value="DNA (cytosine-5)-methyltransferase 1"/>
    <property type="match status" value="1"/>
</dbReference>
<dbReference type="OMA" id="NCRETIK"/>
<keyword evidence="14" id="KW-1185">Reference proteome</keyword>
<dbReference type="EMBL" id="CM002875">
    <property type="protein sequence ID" value="KFK28574.1"/>
    <property type="molecule type" value="Genomic_DNA"/>
</dbReference>
<keyword evidence="3 9" id="KW-0489">Methyltransferase</keyword>
<feature type="active site" evidence="8 9">
    <location>
        <position position="658"/>
    </location>
</feature>
<comment type="similarity">
    <text evidence="9 10">Belongs to the class I-like SAM-binding methyltransferase superfamily. C5-methyltransferase family.</text>
</comment>
<evidence type="ECO:0000256" key="8">
    <source>
        <dbReference type="PIRSR" id="PIRSR037404-1"/>
    </source>
</evidence>
<name>A0A087GFC2_ARAAL</name>
<dbReference type="Gene3D" id="3.90.120.10">
    <property type="entry name" value="DNA Methylase, subunit A, domain 2"/>
    <property type="match status" value="1"/>
</dbReference>
<accession>A0A087GFC2</accession>
<feature type="region of interest" description="Disordered" evidence="11">
    <location>
        <begin position="226"/>
        <end position="251"/>
    </location>
</feature>
<dbReference type="InterPro" id="IPR029063">
    <property type="entry name" value="SAM-dependent_MTases_sf"/>
</dbReference>
<reference evidence="14" key="1">
    <citation type="journal article" date="2015" name="Nat. Plants">
        <title>Genome expansion of Arabis alpina linked with retrotransposition and reduced symmetric DNA methylation.</title>
        <authorList>
            <person name="Willing E.M."/>
            <person name="Rawat V."/>
            <person name="Mandakova T."/>
            <person name="Maumus F."/>
            <person name="James G.V."/>
            <person name="Nordstroem K.J."/>
            <person name="Becker C."/>
            <person name="Warthmann N."/>
            <person name="Chica C."/>
            <person name="Szarzynska B."/>
            <person name="Zytnicki M."/>
            <person name="Albani M.C."/>
            <person name="Kiefer C."/>
            <person name="Bergonzi S."/>
            <person name="Castaings L."/>
            <person name="Mateos J.L."/>
            <person name="Berns M.C."/>
            <person name="Bujdoso N."/>
            <person name="Piofczyk T."/>
            <person name="de Lorenzo L."/>
            <person name="Barrero-Sicilia C."/>
            <person name="Mateos I."/>
            <person name="Piednoel M."/>
            <person name="Hagmann J."/>
            <person name="Chen-Min-Tao R."/>
            <person name="Iglesias-Fernandez R."/>
            <person name="Schuster S.C."/>
            <person name="Alonso-Blanco C."/>
            <person name="Roudier F."/>
            <person name="Carbonero P."/>
            <person name="Paz-Ares J."/>
            <person name="Davis S.J."/>
            <person name="Pecinka A."/>
            <person name="Quesneville H."/>
            <person name="Colot V."/>
            <person name="Lysak M.A."/>
            <person name="Weigel D."/>
            <person name="Coupland G."/>
            <person name="Schneeberger K."/>
        </authorList>
    </citation>
    <scope>NUCLEOTIDE SEQUENCE [LARGE SCALE GENOMIC DNA]</scope>
    <source>
        <strain evidence="14">cv. Pajares</strain>
    </source>
</reference>
<feature type="region of interest" description="Disordered" evidence="11">
    <location>
        <begin position="551"/>
        <end position="578"/>
    </location>
</feature>
<dbReference type="GO" id="GO:0006346">
    <property type="term" value="P:DNA methylation-dependent constitutive heterochromatin formation"/>
    <property type="evidence" value="ECO:0007669"/>
    <property type="project" value="InterPro"/>
</dbReference>
<evidence type="ECO:0000256" key="11">
    <source>
        <dbReference type="SAM" id="MobiDB-lite"/>
    </source>
</evidence>
<dbReference type="InterPro" id="IPR050390">
    <property type="entry name" value="C5-Methyltransferase"/>
</dbReference>
<dbReference type="GO" id="GO:0003677">
    <property type="term" value="F:DNA binding"/>
    <property type="evidence" value="ECO:0007669"/>
    <property type="project" value="UniProtKB-KW"/>
</dbReference>
<dbReference type="InterPro" id="IPR000953">
    <property type="entry name" value="Chromo/chromo_shadow_dom"/>
</dbReference>
<feature type="region of interest" description="Disordered" evidence="11">
    <location>
        <begin position="81"/>
        <end position="147"/>
    </location>
</feature>
<dbReference type="InterPro" id="IPR001525">
    <property type="entry name" value="C5_MeTfrase"/>
</dbReference>
<feature type="compositionally biased region" description="Basic and acidic residues" evidence="11">
    <location>
        <begin position="120"/>
        <end position="140"/>
    </location>
</feature>
<dbReference type="SUPFAM" id="SSF54160">
    <property type="entry name" value="Chromo domain-like"/>
    <property type="match status" value="1"/>
</dbReference>
<feature type="compositionally biased region" description="Low complexity" evidence="11">
    <location>
        <begin position="554"/>
        <end position="570"/>
    </location>
</feature>
<dbReference type="SUPFAM" id="SSF53335">
    <property type="entry name" value="S-adenosyl-L-methionine-dependent methyltransferases"/>
    <property type="match status" value="1"/>
</dbReference>
<evidence type="ECO:0000256" key="5">
    <source>
        <dbReference type="ARBA" id="ARBA00022691"/>
    </source>
</evidence>
<evidence type="ECO:0000256" key="10">
    <source>
        <dbReference type="RuleBase" id="RU000416"/>
    </source>
</evidence>
<feature type="domain" description="Chromo" evidence="12">
    <location>
        <begin position="580"/>
        <end position="633"/>
    </location>
</feature>
<evidence type="ECO:0000256" key="2">
    <source>
        <dbReference type="ARBA" id="ARBA00011975"/>
    </source>
</evidence>
<evidence type="ECO:0000256" key="3">
    <source>
        <dbReference type="ARBA" id="ARBA00022603"/>
    </source>
</evidence>
<keyword evidence="7" id="KW-0539">Nucleus</keyword>
<dbReference type="Gramene" id="KFK28574">
    <property type="protein sequence ID" value="KFK28574"/>
    <property type="gene ID" value="AALP_AA7G014200"/>
</dbReference>
<dbReference type="PANTHER" id="PTHR10629:SF34">
    <property type="entry name" value="DNA (CYTOSINE-5)-METHYLTRANSFERASE CMT2"/>
    <property type="match status" value="1"/>
</dbReference>
<feature type="compositionally biased region" description="Basic and acidic residues" evidence="11">
    <location>
        <begin position="357"/>
        <end position="366"/>
    </location>
</feature>
<keyword evidence="6" id="KW-0238">DNA-binding</keyword>
<feature type="region of interest" description="Disordered" evidence="11">
    <location>
        <begin position="328"/>
        <end position="366"/>
    </location>
</feature>
<gene>
    <name evidence="13" type="ordered locus">AALP_Aa7g014200</name>
</gene>
<evidence type="ECO:0000256" key="4">
    <source>
        <dbReference type="ARBA" id="ARBA00022679"/>
    </source>
</evidence>
<dbReference type="SMART" id="SM00298">
    <property type="entry name" value="CHROMO"/>
    <property type="match status" value="1"/>
</dbReference>
<dbReference type="Gene3D" id="2.30.30.490">
    <property type="match status" value="1"/>
</dbReference>
<dbReference type="GO" id="GO:0044027">
    <property type="term" value="P:negative regulation of gene expression via chromosomal CpG island methylation"/>
    <property type="evidence" value="ECO:0007669"/>
    <property type="project" value="TreeGrafter"/>
</dbReference>
<evidence type="ECO:0000256" key="7">
    <source>
        <dbReference type="ARBA" id="ARBA00023242"/>
    </source>
</evidence>
<dbReference type="InterPro" id="IPR016197">
    <property type="entry name" value="Chromo-like_dom_sf"/>
</dbReference>
<dbReference type="PANTHER" id="PTHR10629">
    <property type="entry name" value="CYTOSINE-SPECIFIC METHYLTRANSFERASE"/>
    <property type="match status" value="1"/>
</dbReference>
<evidence type="ECO:0000256" key="1">
    <source>
        <dbReference type="ARBA" id="ARBA00004123"/>
    </source>
</evidence>